<keyword evidence="4" id="KW-0479">Metal-binding</keyword>
<dbReference type="PANTHER" id="PTHR18968">
    <property type="entry name" value="THIAMINE PYROPHOSPHATE ENZYMES"/>
    <property type="match status" value="1"/>
</dbReference>
<comment type="cofactor">
    <cofactor evidence="1">
        <name>Mg(2+)</name>
        <dbReference type="ChEBI" id="CHEBI:18420"/>
    </cofactor>
</comment>
<evidence type="ECO:0000313" key="11">
    <source>
        <dbReference type="Proteomes" id="UP000799324"/>
    </source>
</evidence>
<dbReference type="GO" id="GO:0050660">
    <property type="term" value="F:flavin adenine dinucleotide binding"/>
    <property type="evidence" value="ECO:0007669"/>
    <property type="project" value="TreeGrafter"/>
</dbReference>
<dbReference type="InterPro" id="IPR000399">
    <property type="entry name" value="TPP-bd_CS"/>
</dbReference>
<sequence>MSEHQLSLKQPNGRELLGGDLLAQCLYALGVRVAFGLHGGHLDAFLMGCADMGIELIDSRHETVAIQAAEGYAKVSGKTGCCFVTANSGFCNGLPGLATAFADRSPIFCVTSSPPLRDAETNALQGFHDQVVLSKPITKFCHRITNVGEIPRIVSLAWRTANAGAPGPVLLDFPIDVLFTPVENESVAWGNISGPPTSLPGPDPAAIQDAIILVKEALRPVIIVGTGARGAVNAIAEFAEKTGTPIFHTPKFSTALPVSHPFHAGSATLLALLAAKPPPAQPDLVLLLGARSGFLLGGRSGAILPKSSCKIVQIDIDGGEIGRSEHVDLGIVSDIRLAASALISSLDGVEKFRASEAWIRTALGLKSWRAPHNESEPKIDPKNGHLHPYHAMRKLYHYVPDGSIVCIDGGEAGGWAIQCLPEAHANLAMVTTGYLGFLGNGWGYALGAAVADPTRLVVNIQGDGSAGFHIAELDTYAKFNLKILTVVVNNSVWGMSAAGQDMIYGKISEKRPASGLRKETRYDIIAQGFGCTGEKSQKVLAGLGAAVDEILHSQGPGLIDLRVSPHPYQDTTKAMVGATEDPNVIVVPYYDNLPRPYYKGGNGSNGTA</sequence>
<dbReference type="SUPFAM" id="SSF52518">
    <property type="entry name" value="Thiamin diphosphate-binding fold (THDP-binding)"/>
    <property type="match status" value="2"/>
</dbReference>
<evidence type="ECO:0000259" key="8">
    <source>
        <dbReference type="Pfam" id="PF02775"/>
    </source>
</evidence>
<evidence type="ECO:0000256" key="2">
    <source>
        <dbReference type="ARBA" id="ARBA00001964"/>
    </source>
</evidence>
<protein>
    <submittedName>
        <fullName evidence="10">Acetolactate synthase I/II/III large subunit</fullName>
    </submittedName>
</protein>
<feature type="domain" description="Thiamine pyrophosphate enzyme central" evidence="7">
    <location>
        <begin position="207"/>
        <end position="342"/>
    </location>
</feature>
<name>A0A6A6TS09_9PLEO</name>
<dbReference type="Gene3D" id="3.40.50.970">
    <property type="match status" value="2"/>
</dbReference>
<evidence type="ECO:0000256" key="6">
    <source>
        <dbReference type="RuleBase" id="RU362132"/>
    </source>
</evidence>
<keyword evidence="11" id="KW-1185">Reference proteome</keyword>
<dbReference type="GO" id="GO:0000287">
    <property type="term" value="F:magnesium ion binding"/>
    <property type="evidence" value="ECO:0007669"/>
    <property type="project" value="InterPro"/>
</dbReference>
<keyword evidence="5 6" id="KW-0786">Thiamine pyrophosphate</keyword>
<gene>
    <name evidence="10" type="ORF">K491DRAFT_584814</name>
</gene>
<dbReference type="GO" id="GO:0009099">
    <property type="term" value="P:L-valine biosynthetic process"/>
    <property type="evidence" value="ECO:0007669"/>
    <property type="project" value="TreeGrafter"/>
</dbReference>
<dbReference type="InterPro" id="IPR029061">
    <property type="entry name" value="THDP-binding"/>
</dbReference>
<dbReference type="Pfam" id="PF00205">
    <property type="entry name" value="TPP_enzyme_M"/>
    <property type="match status" value="1"/>
</dbReference>
<dbReference type="GO" id="GO:0030976">
    <property type="term" value="F:thiamine pyrophosphate binding"/>
    <property type="evidence" value="ECO:0007669"/>
    <property type="project" value="InterPro"/>
</dbReference>
<evidence type="ECO:0000256" key="1">
    <source>
        <dbReference type="ARBA" id="ARBA00001946"/>
    </source>
</evidence>
<proteinExistence type="inferred from homology"/>
<dbReference type="GO" id="GO:0005948">
    <property type="term" value="C:acetolactate synthase complex"/>
    <property type="evidence" value="ECO:0007669"/>
    <property type="project" value="TreeGrafter"/>
</dbReference>
<dbReference type="OrthoDB" id="10006023at2759"/>
<dbReference type="InterPro" id="IPR045229">
    <property type="entry name" value="TPP_enz"/>
</dbReference>
<dbReference type="Proteomes" id="UP000799324">
    <property type="component" value="Unassembled WGS sequence"/>
</dbReference>
<evidence type="ECO:0000259" key="9">
    <source>
        <dbReference type="Pfam" id="PF02776"/>
    </source>
</evidence>
<dbReference type="GO" id="GO:0003984">
    <property type="term" value="F:acetolactate synthase activity"/>
    <property type="evidence" value="ECO:0007669"/>
    <property type="project" value="TreeGrafter"/>
</dbReference>
<evidence type="ECO:0000256" key="5">
    <source>
        <dbReference type="ARBA" id="ARBA00023052"/>
    </source>
</evidence>
<dbReference type="InterPro" id="IPR011766">
    <property type="entry name" value="TPP_enzyme_TPP-bd"/>
</dbReference>
<feature type="domain" description="Thiamine pyrophosphate enzyme TPP-binding" evidence="8">
    <location>
        <begin position="408"/>
        <end position="560"/>
    </location>
</feature>
<dbReference type="Pfam" id="PF02775">
    <property type="entry name" value="TPP_enzyme_C"/>
    <property type="match status" value="1"/>
</dbReference>
<dbReference type="GO" id="GO:0009097">
    <property type="term" value="P:isoleucine biosynthetic process"/>
    <property type="evidence" value="ECO:0007669"/>
    <property type="project" value="TreeGrafter"/>
</dbReference>
<organism evidence="10 11">
    <name type="scientific">Lophiostoma macrostomum CBS 122681</name>
    <dbReference type="NCBI Taxonomy" id="1314788"/>
    <lineage>
        <taxon>Eukaryota</taxon>
        <taxon>Fungi</taxon>
        <taxon>Dikarya</taxon>
        <taxon>Ascomycota</taxon>
        <taxon>Pezizomycotina</taxon>
        <taxon>Dothideomycetes</taxon>
        <taxon>Pleosporomycetidae</taxon>
        <taxon>Pleosporales</taxon>
        <taxon>Lophiostomataceae</taxon>
        <taxon>Lophiostoma</taxon>
    </lineage>
</organism>
<reference evidence="10" key="1">
    <citation type="journal article" date="2020" name="Stud. Mycol.">
        <title>101 Dothideomycetes genomes: a test case for predicting lifestyles and emergence of pathogens.</title>
        <authorList>
            <person name="Haridas S."/>
            <person name="Albert R."/>
            <person name="Binder M."/>
            <person name="Bloem J."/>
            <person name="Labutti K."/>
            <person name="Salamov A."/>
            <person name="Andreopoulos B."/>
            <person name="Baker S."/>
            <person name="Barry K."/>
            <person name="Bills G."/>
            <person name="Bluhm B."/>
            <person name="Cannon C."/>
            <person name="Castanera R."/>
            <person name="Culley D."/>
            <person name="Daum C."/>
            <person name="Ezra D."/>
            <person name="Gonzalez J."/>
            <person name="Henrissat B."/>
            <person name="Kuo A."/>
            <person name="Liang C."/>
            <person name="Lipzen A."/>
            <person name="Lutzoni F."/>
            <person name="Magnuson J."/>
            <person name="Mondo S."/>
            <person name="Nolan M."/>
            <person name="Ohm R."/>
            <person name="Pangilinan J."/>
            <person name="Park H.-J."/>
            <person name="Ramirez L."/>
            <person name="Alfaro M."/>
            <person name="Sun H."/>
            <person name="Tritt A."/>
            <person name="Yoshinaga Y."/>
            <person name="Zwiers L.-H."/>
            <person name="Turgeon B."/>
            <person name="Goodwin S."/>
            <person name="Spatafora J."/>
            <person name="Crous P."/>
            <person name="Grigoriev I."/>
        </authorList>
    </citation>
    <scope>NUCLEOTIDE SEQUENCE</scope>
    <source>
        <strain evidence="10">CBS 122681</strain>
    </source>
</reference>
<evidence type="ECO:0000256" key="4">
    <source>
        <dbReference type="ARBA" id="ARBA00022723"/>
    </source>
</evidence>
<dbReference type="CDD" id="cd07035">
    <property type="entry name" value="TPP_PYR_POX_like"/>
    <property type="match status" value="1"/>
</dbReference>
<feature type="domain" description="Thiamine pyrophosphate enzyme N-terminal TPP-binding" evidence="9">
    <location>
        <begin position="18"/>
        <end position="131"/>
    </location>
</feature>
<dbReference type="Pfam" id="PF02776">
    <property type="entry name" value="TPP_enzyme_N"/>
    <property type="match status" value="1"/>
</dbReference>
<dbReference type="PANTHER" id="PTHR18968:SF166">
    <property type="entry name" value="2-HYDROXYACYL-COA LYASE 2"/>
    <property type="match status" value="1"/>
</dbReference>
<dbReference type="InterPro" id="IPR012000">
    <property type="entry name" value="Thiamin_PyroP_enz_cen_dom"/>
</dbReference>
<dbReference type="AlphaFoldDB" id="A0A6A6TS09"/>
<dbReference type="InterPro" id="IPR029035">
    <property type="entry name" value="DHS-like_NAD/FAD-binding_dom"/>
</dbReference>
<evidence type="ECO:0000256" key="3">
    <source>
        <dbReference type="ARBA" id="ARBA00007812"/>
    </source>
</evidence>
<comment type="similarity">
    <text evidence="3 6">Belongs to the TPP enzyme family.</text>
</comment>
<evidence type="ECO:0000259" key="7">
    <source>
        <dbReference type="Pfam" id="PF00205"/>
    </source>
</evidence>
<dbReference type="InterPro" id="IPR012001">
    <property type="entry name" value="Thiamin_PyroP_enz_TPP-bd_dom"/>
</dbReference>
<evidence type="ECO:0000313" key="10">
    <source>
        <dbReference type="EMBL" id="KAF2662580.1"/>
    </source>
</evidence>
<dbReference type="PROSITE" id="PS00187">
    <property type="entry name" value="TPP_ENZYMES"/>
    <property type="match status" value="1"/>
</dbReference>
<dbReference type="SUPFAM" id="SSF52467">
    <property type="entry name" value="DHS-like NAD/FAD-binding domain"/>
    <property type="match status" value="1"/>
</dbReference>
<comment type="cofactor">
    <cofactor evidence="2">
        <name>thiamine diphosphate</name>
        <dbReference type="ChEBI" id="CHEBI:58937"/>
    </cofactor>
</comment>
<dbReference type="EMBL" id="MU004289">
    <property type="protein sequence ID" value="KAF2662580.1"/>
    <property type="molecule type" value="Genomic_DNA"/>
</dbReference>
<dbReference type="Gene3D" id="3.40.50.1220">
    <property type="entry name" value="TPP-binding domain"/>
    <property type="match status" value="1"/>
</dbReference>
<accession>A0A6A6TS09</accession>